<reference evidence="3" key="1">
    <citation type="submission" date="2022-04" db="EMBL/GenBank/DDBJ databases">
        <title>Carnegiea gigantea Genome sequencing and assembly v2.</title>
        <authorList>
            <person name="Copetti D."/>
            <person name="Sanderson M.J."/>
            <person name="Burquez A."/>
            <person name="Wojciechowski M.F."/>
        </authorList>
    </citation>
    <scope>NUCLEOTIDE SEQUENCE</scope>
    <source>
        <strain evidence="3">SGP5-SGP5p</strain>
        <tissue evidence="3">Aerial part</tissue>
    </source>
</reference>
<keyword evidence="4" id="KW-1185">Reference proteome</keyword>
<dbReference type="EMBL" id="JAKOGI010000637">
    <property type="protein sequence ID" value="KAJ8432087.1"/>
    <property type="molecule type" value="Genomic_DNA"/>
</dbReference>
<feature type="domain" description="hAT-like transposase RNase-H fold" evidence="2">
    <location>
        <begin position="102"/>
        <end position="184"/>
    </location>
</feature>
<proteinExistence type="predicted"/>
<feature type="compositionally biased region" description="Polar residues" evidence="1">
    <location>
        <begin position="65"/>
        <end position="74"/>
    </location>
</feature>
<dbReference type="InterPro" id="IPR025525">
    <property type="entry name" value="hAT-like_transposase_RNase-H"/>
</dbReference>
<evidence type="ECO:0000259" key="2">
    <source>
        <dbReference type="Pfam" id="PF14372"/>
    </source>
</evidence>
<protein>
    <recommendedName>
        <fullName evidence="2">hAT-like transposase RNase-H fold domain-containing protein</fullName>
    </recommendedName>
</protein>
<dbReference type="OrthoDB" id="1738615at2759"/>
<accession>A0A9Q1Q7Q5</accession>
<organism evidence="3 4">
    <name type="scientific">Carnegiea gigantea</name>
    <dbReference type="NCBI Taxonomy" id="171969"/>
    <lineage>
        <taxon>Eukaryota</taxon>
        <taxon>Viridiplantae</taxon>
        <taxon>Streptophyta</taxon>
        <taxon>Embryophyta</taxon>
        <taxon>Tracheophyta</taxon>
        <taxon>Spermatophyta</taxon>
        <taxon>Magnoliopsida</taxon>
        <taxon>eudicotyledons</taxon>
        <taxon>Gunneridae</taxon>
        <taxon>Pentapetalae</taxon>
        <taxon>Caryophyllales</taxon>
        <taxon>Cactineae</taxon>
        <taxon>Cactaceae</taxon>
        <taxon>Cactoideae</taxon>
        <taxon>Echinocereeae</taxon>
        <taxon>Carnegiea</taxon>
    </lineage>
</organism>
<evidence type="ECO:0000313" key="3">
    <source>
        <dbReference type="EMBL" id="KAJ8432087.1"/>
    </source>
</evidence>
<name>A0A9Q1Q7Q5_9CARY</name>
<dbReference type="Pfam" id="PF14372">
    <property type="entry name" value="hAT-like_RNase-H"/>
    <property type="match status" value="1"/>
</dbReference>
<dbReference type="Proteomes" id="UP001153076">
    <property type="component" value="Unassembled WGS sequence"/>
</dbReference>
<feature type="region of interest" description="Disordered" evidence="1">
    <location>
        <begin position="23"/>
        <end position="81"/>
    </location>
</feature>
<sequence>MASYNDDLVQDHVREFMDMMESYGDNADGNDMEVHLESHVKVKKQASKMATNKEKGKQKRPPSHPTNLGDPQSSKQKRRSKIWDHYDETTAPTIIYGIGWTISSFLIHEDEGTRNMAQKMKLKRDKNWSNVNNVNVLLFIVVAPDPRYKNKHVEWPIRSSYDSRNAALLSSKIRVALHDLVEFYASSQPKAKKMDHGTSFSCSVGDKFTKLMGIDNEEVRFWRNNKSNV</sequence>
<comment type="caution">
    <text evidence="3">The sequence shown here is derived from an EMBL/GenBank/DDBJ whole genome shotgun (WGS) entry which is preliminary data.</text>
</comment>
<evidence type="ECO:0000313" key="4">
    <source>
        <dbReference type="Proteomes" id="UP001153076"/>
    </source>
</evidence>
<evidence type="ECO:0000256" key="1">
    <source>
        <dbReference type="SAM" id="MobiDB-lite"/>
    </source>
</evidence>
<gene>
    <name evidence="3" type="ORF">Cgig2_001168</name>
</gene>
<dbReference type="AlphaFoldDB" id="A0A9Q1Q7Q5"/>
<dbReference type="GO" id="GO:0003677">
    <property type="term" value="F:DNA binding"/>
    <property type="evidence" value="ECO:0007669"/>
    <property type="project" value="InterPro"/>
</dbReference>